<evidence type="ECO:0000313" key="6">
    <source>
        <dbReference type="Proteomes" id="UP000694564"/>
    </source>
</evidence>
<evidence type="ECO:0000256" key="4">
    <source>
        <dbReference type="SAM" id="MobiDB-lite"/>
    </source>
</evidence>
<keyword evidence="6" id="KW-1185">Reference proteome</keyword>
<protein>
    <submittedName>
        <fullName evidence="5">Sterile alpha motif domain containing 11</fullName>
    </submittedName>
</protein>
<evidence type="ECO:0000256" key="2">
    <source>
        <dbReference type="ARBA" id="ARBA00023163"/>
    </source>
</evidence>
<reference evidence="5" key="3">
    <citation type="submission" date="2025-09" db="UniProtKB">
        <authorList>
            <consortium name="Ensembl"/>
        </authorList>
    </citation>
    <scope>IDENTIFICATION</scope>
</reference>
<dbReference type="Ensembl" id="ENSSVLT00005000007.1">
    <property type="protein sequence ID" value="ENSSVLP00005000007.1"/>
    <property type="gene ID" value="ENSSVLG00005000004.1"/>
</dbReference>
<reference evidence="5" key="1">
    <citation type="submission" date="2020-06" db="EMBL/GenBank/DDBJ databases">
        <authorList>
            <consortium name="Wellcome Sanger Institute Data Sharing"/>
        </authorList>
    </citation>
    <scope>NUCLEOTIDE SEQUENCE [LARGE SCALE GENOMIC DNA]</scope>
</reference>
<gene>
    <name evidence="5" type="primary">SAMD11</name>
</gene>
<accession>A0A8D2AC36</accession>
<keyword evidence="3" id="KW-0539">Nucleus</keyword>
<sequence length="348" mass="38396">MSKGILQVHPPICDCPGCRISSPVNRGRLADKRTVALPPARALKKERTPSFSASDGDSDGGGPACGRRPGLKQEDDPHIRIMKRRVHTHWDVNISFRETSCSQDSDLPTLISSVHRSRHLVMPEHQSRCEFQRGSVEVGLGPTGDLLGKRLGCSPHITSDCSSEKKARSESPRETLLLPELGPSMAPEDHYRRLVSALSEAGSFEDPQRLYHLGLPSHGMCPPWPPHPSVPLSHLSTPGSCRSRPPCCRPRMPPTSPWVPSSDPLSWGCLRLCARLQATASCPLPRRRCLPGSRSSFASRAWPGWRCLRSCFARRNWRAHTGHSCWRRRRPCVPLTVPTSCSGAGQCC</sequence>
<keyword evidence="2" id="KW-0804">Transcription</keyword>
<dbReference type="Proteomes" id="UP000694564">
    <property type="component" value="Chromosome 1"/>
</dbReference>
<dbReference type="PANTHER" id="PTHR10417:SF15">
    <property type="entry name" value="STERILE ALPHA MOTIF DOMAIN-CONTAINING 11"/>
    <property type="match status" value="1"/>
</dbReference>
<feature type="region of interest" description="Disordered" evidence="4">
    <location>
        <begin position="39"/>
        <end position="77"/>
    </location>
</feature>
<reference evidence="5" key="2">
    <citation type="submission" date="2025-08" db="UniProtKB">
        <authorList>
            <consortium name="Ensembl"/>
        </authorList>
    </citation>
    <scope>IDENTIFICATION</scope>
</reference>
<evidence type="ECO:0000256" key="1">
    <source>
        <dbReference type="ARBA" id="ARBA00023015"/>
    </source>
</evidence>
<evidence type="ECO:0000256" key="3">
    <source>
        <dbReference type="ARBA" id="ARBA00023242"/>
    </source>
</evidence>
<evidence type="ECO:0000313" key="5">
    <source>
        <dbReference type="Ensembl" id="ENSSVLP00005000007.1"/>
    </source>
</evidence>
<name>A0A8D2AC36_SCIVU</name>
<dbReference type="GeneTree" id="ENSGT00940000160830"/>
<dbReference type="PANTHER" id="PTHR10417">
    <property type="entry name" value="GLUCOCORTICOID MODULATORY ELEMENT-BINDING PROTEIN"/>
    <property type="match status" value="1"/>
</dbReference>
<dbReference type="AlphaFoldDB" id="A0A8D2AC36"/>
<organism evidence="5 6">
    <name type="scientific">Sciurus vulgaris</name>
    <name type="common">Eurasian red squirrel</name>
    <dbReference type="NCBI Taxonomy" id="55149"/>
    <lineage>
        <taxon>Eukaryota</taxon>
        <taxon>Metazoa</taxon>
        <taxon>Chordata</taxon>
        <taxon>Craniata</taxon>
        <taxon>Vertebrata</taxon>
        <taxon>Euteleostomi</taxon>
        <taxon>Mammalia</taxon>
        <taxon>Eutheria</taxon>
        <taxon>Euarchontoglires</taxon>
        <taxon>Glires</taxon>
        <taxon>Rodentia</taxon>
        <taxon>Sciuromorpha</taxon>
        <taxon>Sciuridae</taxon>
        <taxon>Sciurinae</taxon>
        <taxon>Sciurini</taxon>
        <taxon>Sciurus</taxon>
    </lineage>
</organism>
<proteinExistence type="predicted"/>
<keyword evidence="1" id="KW-0805">Transcription regulation</keyword>